<dbReference type="Proteomes" id="UP001431010">
    <property type="component" value="Chromosome"/>
</dbReference>
<organism evidence="2 3">
    <name type="scientific">Bradyrhizobium ontarionense</name>
    <dbReference type="NCBI Taxonomy" id="2898149"/>
    <lineage>
        <taxon>Bacteria</taxon>
        <taxon>Pseudomonadati</taxon>
        <taxon>Pseudomonadota</taxon>
        <taxon>Alphaproteobacteria</taxon>
        <taxon>Hyphomicrobiales</taxon>
        <taxon>Nitrobacteraceae</taxon>
        <taxon>Bradyrhizobium</taxon>
    </lineage>
</organism>
<protein>
    <submittedName>
        <fullName evidence="2">Uncharacterized protein</fullName>
    </submittedName>
</protein>
<feature type="signal peptide" evidence="1">
    <location>
        <begin position="1"/>
        <end position="23"/>
    </location>
</feature>
<evidence type="ECO:0000313" key="3">
    <source>
        <dbReference type="Proteomes" id="UP001431010"/>
    </source>
</evidence>
<keyword evidence="3" id="KW-1185">Reference proteome</keyword>
<accession>A0ABY3RAV8</accession>
<evidence type="ECO:0000256" key="1">
    <source>
        <dbReference type="SAM" id="SignalP"/>
    </source>
</evidence>
<dbReference type="EMBL" id="CP088156">
    <property type="protein sequence ID" value="UFZ04079.1"/>
    <property type="molecule type" value="Genomic_DNA"/>
</dbReference>
<gene>
    <name evidence="2" type="ORF">LQG66_33625</name>
</gene>
<feature type="chain" id="PRO_5045425044" evidence="1">
    <location>
        <begin position="24"/>
        <end position="69"/>
    </location>
</feature>
<evidence type="ECO:0000313" key="2">
    <source>
        <dbReference type="EMBL" id="UFZ04079.1"/>
    </source>
</evidence>
<proteinExistence type="predicted"/>
<sequence>MTKVIFMSAALIAAAVITTQAQAAHSSNAAARHAMNRTHTMTDCVRAPKVGAFATAPYTKPPCMPNSMN</sequence>
<dbReference type="RefSeq" id="WP_231320091.1">
    <property type="nucleotide sequence ID" value="NZ_CP088156.1"/>
</dbReference>
<keyword evidence="1" id="KW-0732">Signal</keyword>
<name>A0ABY3RAV8_9BRAD</name>
<reference evidence="2" key="1">
    <citation type="journal article" date="2024" name="Antonie Van Leeuwenhoek">
        <title>Bradyrhizobium ontarionense sp. nov., a novel bacterial symbiont isolated from Aeschynomene indica (Indian jointvetch), harbours photosynthesis, nitrogen fixation and nitrous oxide (N2O) reductase genes.</title>
        <authorList>
            <person name="Bromfield E.S.P."/>
            <person name="Cloutier S."/>
        </authorList>
    </citation>
    <scope>NUCLEOTIDE SEQUENCE</scope>
    <source>
        <strain evidence="2">A19</strain>
    </source>
</reference>